<keyword evidence="1" id="KW-0472">Membrane</keyword>
<dbReference type="EMBL" id="CP031194">
    <property type="protein sequence ID" value="AXG77553.1"/>
    <property type="molecule type" value="Genomic_DNA"/>
</dbReference>
<dbReference type="Proteomes" id="UP000253868">
    <property type="component" value="Chromosome"/>
</dbReference>
<proteinExistence type="predicted"/>
<dbReference type="KEGG" id="spad:DVK44_07415"/>
<accession>A0A345HLH9</accession>
<evidence type="ECO:0000313" key="3">
    <source>
        <dbReference type="Proteomes" id="UP000253868"/>
    </source>
</evidence>
<gene>
    <name evidence="2" type="ORF">DVK44_07415</name>
</gene>
<reference evidence="3" key="1">
    <citation type="submission" date="2018-07" db="EMBL/GenBank/DDBJ databases">
        <authorList>
            <person name="Zhao J."/>
        </authorList>
    </citation>
    <scope>NUCLEOTIDE SEQUENCE [LARGE SCALE GENOMIC DNA]</scope>
    <source>
        <strain evidence="3">GSSD-12</strain>
    </source>
</reference>
<dbReference type="OrthoDB" id="4235004at2"/>
<evidence type="ECO:0000313" key="2">
    <source>
        <dbReference type="EMBL" id="AXG77553.1"/>
    </source>
</evidence>
<name>A0A345HLH9_9ACTN</name>
<organism evidence="2 3">
    <name type="scientific">Streptomyces paludis</name>
    <dbReference type="NCBI Taxonomy" id="2282738"/>
    <lineage>
        <taxon>Bacteria</taxon>
        <taxon>Bacillati</taxon>
        <taxon>Actinomycetota</taxon>
        <taxon>Actinomycetes</taxon>
        <taxon>Kitasatosporales</taxon>
        <taxon>Streptomycetaceae</taxon>
        <taxon>Streptomyces</taxon>
    </lineage>
</organism>
<keyword evidence="1" id="KW-0812">Transmembrane</keyword>
<dbReference type="RefSeq" id="WP_114658920.1">
    <property type="nucleotide sequence ID" value="NZ_CP031194.1"/>
</dbReference>
<feature type="transmembrane region" description="Helical" evidence="1">
    <location>
        <begin position="54"/>
        <end position="79"/>
    </location>
</feature>
<dbReference type="AlphaFoldDB" id="A0A345HLH9"/>
<sequence>MISTSGNGHGSAGDDGFSLAEALGGLSLGAEPPMPDLVPGAIERGGRIRRRRRIGTALGSAAVVAALLTGGYAVLLPVLPGAGGTTASPAAPGTGRERAVVYPSLEVLRSAVPAATGTVEAAAPERPVRPGRYFLLTTPKGMRQELYVSITRTATGPKALREKSGEGDVACPARTEDAYATGWNGLTRQCRLVPWKTGPVLLYAVATGQPTAAVGVTYMTADGWTVQVIAGSLDGSRTGYYEPLPDDQLISLAVDPALLTAVKDN</sequence>
<protein>
    <submittedName>
        <fullName evidence="2">Uncharacterized protein</fullName>
    </submittedName>
</protein>
<keyword evidence="1" id="KW-1133">Transmembrane helix</keyword>
<keyword evidence="3" id="KW-1185">Reference proteome</keyword>
<evidence type="ECO:0000256" key="1">
    <source>
        <dbReference type="SAM" id="Phobius"/>
    </source>
</evidence>